<dbReference type="KEGG" id="bte:BTH_I2610"/>
<sequence>MATKAPPLPTHASGIRTTWRRAAAQPALHRFHRRNLKSTIQFIRPSQFMINAKARFLFFIFMMSLIGYRPAFAQTNTPVTGIVLGGEIIEIIKQNPQNPTQAINNYMSGVAAMNVRWVRIHLDWSAIQPASTWIFASDPNPGQSSGLTWGATDIVVRAARNYGIRILGVITSTPRWAVNSRCPSDYLQSTDGAYTLCAPNLTPYTNFARAAAKHYSSDSYGGKIDAWEIWNEPNCGPNFIPHDPLLYTRLLKSAYPAIKQANPAAAVYAGGSSGCLTSPNNGTGALPSTGVAGLVSSTDARYPAPTQWEPRDWLAVMYANGARGYFDGLAHHPHCHSDDWQLPGDQCPSATVNSVYPDYSNPFNIMWHTFPSPSYGWPSPTGKTFASYTGTSLRDLMNANGDGTKPIVITEFGVATTASDGATDFTGRLGGDAQQYTDANFQTIAPAYLTQANQAREYKALIAWIANQPYGQYGPVYAYCYSDMALSSPYSGNIYEPYFGLVTITASTGSSGTVGAPKIAGTFQAPSGQYYPAWPNFGAAAAAAANQTPGYAPVGPGW</sequence>
<protein>
    <submittedName>
        <fullName evidence="1">Uncharacterized protein</fullName>
    </submittedName>
</protein>
<evidence type="ECO:0000313" key="1">
    <source>
        <dbReference type="EMBL" id="ABC36928.1"/>
    </source>
</evidence>
<dbReference type="PANTHER" id="PTHR12631:SF10">
    <property type="entry name" value="BETA-XYLOSIDASE-LIKE PROTEIN-RELATED"/>
    <property type="match status" value="1"/>
</dbReference>
<organism evidence="1 2">
    <name type="scientific">Burkholderia thailandensis (strain ATCC 700388 / DSM 13276 / CCUG 48851 / CIP 106301 / E264)</name>
    <dbReference type="NCBI Taxonomy" id="271848"/>
    <lineage>
        <taxon>Bacteria</taxon>
        <taxon>Pseudomonadati</taxon>
        <taxon>Pseudomonadota</taxon>
        <taxon>Betaproteobacteria</taxon>
        <taxon>Burkholderiales</taxon>
        <taxon>Burkholderiaceae</taxon>
        <taxon>Burkholderia</taxon>
        <taxon>pseudomallei group</taxon>
    </lineage>
</organism>
<dbReference type="InterPro" id="IPR017853">
    <property type="entry name" value="GH"/>
</dbReference>
<dbReference type="HOGENOM" id="CLU_503160_0_0_4"/>
<reference evidence="1 2" key="1">
    <citation type="journal article" date="2005" name="BMC Genomics">
        <title>Bacterial genome adaptation to niches: divergence of the potential virulence genes in three Burkholderia species of different survival strategies.</title>
        <authorList>
            <person name="Kim H.S."/>
            <person name="Schell M.A."/>
            <person name="Yu Y."/>
            <person name="Ulrich R.L."/>
            <person name="Sarria S.H."/>
            <person name="Nierman W.C."/>
            <person name="DeShazer D."/>
        </authorList>
    </citation>
    <scope>NUCLEOTIDE SEQUENCE [LARGE SCALE GENOMIC DNA]</scope>
    <source>
        <strain evidence="2">ATCC 700388 / DSM 13276 / CCUG 48851 / CIP 106301 / E264</strain>
    </source>
</reference>
<keyword evidence="2" id="KW-1185">Reference proteome</keyword>
<dbReference type="GO" id="GO:0004553">
    <property type="term" value="F:hydrolase activity, hydrolyzing O-glycosyl compounds"/>
    <property type="evidence" value="ECO:0007669"/>
    <property type="project" value="TreeGrafter"/>
</dbReference>
<dbReference type="SUPFAM" id="SSF51445">
    <property type="entry name" value="(Trans)glycosidases"/>
    <property type="match status" value="1"/>
</dbReference>
<dbReference type="InterPro" id="IPR051923">
    <property type="entry name" value="Glycosyl_Hydrolase_39"/>
</dbReference>
<name>Q2SVC4_BURTA</name>
<dbReference type="Proteomes" id="UP000001930">
    <property type="component" value="Chromosome I"/>
</dbReference>
<proteinExistence type="predicted"/>
<dbReference type="AlphaFoldDB" id="Q2SVC4"/>
<dbReference type="Gene3D" id="3.20.20.80">
    <property type="entry name" value="Glycosidases"/>
    <property type="match status" value="1"/>
</dbReference>
<dbReference type="PANTHER" id="PTHR12631">
    <property type="entry name" value="ALPHA-L-IDURONIDASE"/>
    <property type="match status" value="1"/>
</dbReference>
<accession>Q2SVC4</accession>
<gene>
    <name evidence="1" type="ordered locus">BTH_I2610</name>
</gene>
<evidence type="ECO:0000313" key="2">
    <source>
        <dbReference type="Proteomes" id="UP000001930"/>
    </source>
</evidence>
<dbReference type="EMBL" id="CP000086">
    <property type="protein sequence ID" value="ABC36928.1"/>
    <property type="molecule type" value="Genomic_DNA"/>
</dbReference>
<dbReference type="CAZy" id="GH39">
    <property type="family name" value="Glycoside Hydrolase Family 39"/>
</dbReference>